<dbReference type="GO" id="GO:0003682">
    <property type="term" value="F:chromatin binding"/>
    <property type="evidence" value="ECO:0007669"/>
    <property type="project" value="TreeGrafter"/>
</dbReference>
<dbReference type="GO" id="GO:0031297">
    <property type="term" value="P:replication fork processing"/>
    <property type="evidence" value="ECO:0007669"/>
    <property type="project" value="TreeGrafter"/>
</dbReference>
<dbReference type="GO" id="GO:0003887">
    <property type="term" value="F:DNA-directed DNA polymerase activity"/>
    <property type="evidence" value="ECO:0007669"/>
    <property type="project" value="UniProtKB-EC"/>
</dbReference>
<dbReference type="Proteomes" id="UP000797356">
    <property type="component" value="Chromosome 7"/>
</dbReference>
<reference evidence="5" key="2">
    <citation type="submission" date="2019-07" db="EMBL/GenBank/DDBJ databases">
        <authorList>
            <person name="Yang Y."/>
            <person name="Bocs S."/>
            <person name="Baudouin L."/>
        </authorList>
    </citation>
    <scope>NUCLEOTIDE SEQUENCE</scope>
    <source>
        <tissue evidence="5">Spear leaf of Hainan Tall coconut</tissue>
    </source>
</reference>
<gene>
    <name evidence="5" type="ORF">COCNU_07G007950</name>
</gene>
<evidence type="ECO:0000313" key="5">
    <source>
        <dbReference type="EMBL" id="KAG1354683.1"/>
    </source>
</evidence>
<comment type="caution">
    <text evidence="5">The sequence shown here is derived from an EMBL/GenBank/DDBJ whole genome shotgun (WGS) entry which is preliminary data.</text>
</comment>
<proteinExistence type="predicted"/>
<dbReference type="GO" id="GO:0009411">
    <property type="term" value="P:response to UV"/>
    <property type="evidence" value="ECO:0007669"/>
    <property type="project" value="TreeGrafter"/>
</dbReference>
<dbReference type="PANTHER" id="PTHR31399:SF0">
    <property type="entry name" value="DNA-DIRECTED PRIMASE_POLYMERASE PROTEIN"/>
    <property type="match status" value="1"/>
</dbReference>
<evidence type="ECO:0000256" key="1">
    <source>
        <dbReference type="ARBA" id="ARBA00026139"/>
    </source>
</evidence>
<evidence type="ECO:0000256" key="3">
    <source>
        <dbReference type="ARBA" id="ARBA00044768"/>
    </source>
</evidence>
<dbReference type="GO" id="GO:0005634">
    <property type="term" value="C:nucleus"/>
    <property type="evidence" value="ECO:0007669"/>
    <property type="project" value="TreeGrafter"/>
</dbReference>
<dbReference type="PANTHER" id="PTHR31399">
    <property type="entry name" value="DNA-DIRECTED PRIMASE / POLYMERASE PROTEIN"/>
    <property type="match status" value="1"/>
</dbReference>
<evidence type="ECO:0000313" key="6">
    <source>
        <dbReference type="Proteomes" id="UP000797356"/>
    </source>
</evidence>
<name>A0A8K0IF44_COCNU</name>
<dbReference type="GO" id="GO:0005759">
    <property type="term" value="C:mitochondrial matrix"/>
    <property type="evidence" value="ECO:0007669"/>
    <property type="project" value="TreeGrafter"/>
</dbReference>
<evidence type="ECO:0000256" key="2">
    <source>
        <dbReference type="ARBA" id="ARBA00044677"/>
    </source>
</evidence>
<keyword evidence="6" id="KW-1185">Reference proteome</keyword>
<dbReference type="OrthoDB" id="5988181at2759"/>
<dbReference type="EMBL" id="CM017878">
    <property type="protein sequence ID" value="KAG1354683.1"/>
    <property type="molecule type" value="Genomic_DNA"/>
</dbReference>
<dbReference type="GO" id="GO:0042276">
    <property type="term" value="P:error-prone translesion synthesis"/>
    <property type="evidence" value="ECO:0007669"/>
    <property type="project" value="InterPro"/>
</dbReference>
<dbReference type="GO" id="GO:0006264">
    <property type="term" value="P:mitochondrial DNA replication"/>
    <property type="evidence" value="ECO:0007669"/>
    <property type="project" value="TreeGrafter"/>
</dbReference>
<comment type="catalytic activity">
    <reaction evidence="4">
        <text>DNA(n) + a 2'-deoxyribonucleoside 5'-triphosphate = DNA(n+1) + diphosphate</text>
        <dbReference type="Rhea" id="RHEA:22508"/>
        <dbReference type="Rhea" id="RHEA-COMP:17339"/>
        <dbReference type="Rhea" id="RHEA-COMP:17340"/>
        <dbReference type="ChEBI" id="CHEBI:33019"/>
        <dbReference type="ChEBI" id="CHEBI:61560"/>
        <dbReference type="ChEBI" id="CHEBI:173112"/>
        <dbReference type="EC" id="2.7.7.7"/>
    </reaction>
    <physiologicalReaction direction="left-to-right" evidence="4">
        <dbReference type="Rhea" id="RHEA:22509"/>
    </physiologicalReaction>
</comment>
<evidence type="ECO:0000256" key="4">
    <source>
        <dbReference type="ARBA" id="ARBA00047303"/>
    </source>
</evidence>
<dbReference type="InterPro" id="IPR044917">
    <property type="entry name" value="PRIMPOL"/>
</dbReference>
<comment type="catalytic activity">
    <reaction evidence="2">
        <text>ssDNA + n NTP = ssDNA/pppN(pN)n-1 hybrid + (n-1) diphosphate.</text>
        <dbReference type="EC" id="2.7.7.102"/>
    </reaction>
</comment>
<accession>A0A8K0IF44</accession>
<protein>
    <recommendedName>
        <fullName evidence="1">DNA-directed primase/polymerase protein</fullName>
        <ecNumber evidence="3">2.7.7.102</ecNumber>
    </recommendedName>
</protein>
<dbReference type="EC" id="2.7.7.102" evidence="3"/>
<sequence length="243" mass="28311">MAYDPNDDVDRLFACFKCGISTPVHYLNSPSKLCFALITQNLNNQIQPVVSTSVAIKSNKSKQISPIVFYGSPHGAPVKRPSQLLRLLREIHVDLRKQNSLIPRKEVWATFPRQDEAMRFWKTYAHANVFSYQDHLSGQRRFLVSTYDELWGRYENMDSKLRHHYEVIQEGAPCHLYFDLEFDKKINNGRNVDEMADTLIFVTYKVLFEKYSIQGNEEWVVELDSSTKVYGLSILLFPLLIKR</sequence>
<organism evidence="5 6">
    <name type="scientific">Cocos nucifera</name>
    <name type="common">Coconut palm</name>
    <dbReference type="NCBI Taxonomy" id="13894"/>
    <lineage>
        <taxon>Eukaryota</taxon>
        <taxon>Viridiplantae</taxon>
        <taxon>Streptophyta</taxon>
        <taxon>Embryophyta</taxon>
        <taxon>Tracheophyta</taxon>
        <taxon>Spermatophyta</taxon>
        <taxon>Magnoliopsida</taxon>
        <taxon>Liliopsida</taxon>
        <taxon>Arecaceae</taxon>
        <taxon>Arecoideae</taxon>
        <taxon>Cocoseae</taxon>
        <taxon>Attaleinae</taxon>
        <taxon>Cocos</taxon>
    </lineage>
</organism>
<reference evidence="5" key="1">
    <citation type="journal article" date="2017" name="Gigascience">
        <title>The genome draft of coconut (Cocos nucifera).</title>
        <authorList>
            <person name="Xiao Y."/>
            <person name="Xu P."/>
            <person name="Fan H."/>
            <person name="Baudouin L."/>
            <person name="Xia W."/>
            <person name="Bocs S."/>
            <person name="Xu J."/>
            <person name="Li Q."/>
            <person name="Guo A."/>
            <person name="Zhou L."/>
            <person name="Li J."/>
            <person name="Wu Y."/>
            <person name="Ma Z."/>
            <person name="Armero A."/>
            <person name="Issali A.E."/>
            <person name="Liu N."/>
            <person name="Peng M."/>
            <person name="Yang Y."/>
        </authorList>
    </citation>
    <scope>NUCLEOTIDE SEQUENCE</scope>
    <source>
        <tissue evidence="5">Spear leaf of Hainan Tall coconut</tissue>
    </source>
</reference>
<dbReference type="AlphaFoldDB" id="A0A8K0IF44"/>